<dbReference type="InterPro" id="IPR000868">
    <property type="entry name" value="Isochorismatase-like_dom"/>
</dbReference>
<reference evidence="4 5" key="1">
    <citation type="submission" date="2019-08" db="EMBL/GenBank/DDBJ databases">
        <title>In-depth cultivation of the pig gut microbiome towards novel bacterial diversity and tailored functional studies.</title>
        <authorList>
            <person name="Wylensek D."/>
            <person name="Hitch T.C.A."/>
            <person name="Clavel T."/>
        </authorList>
    </citation>
    <scope>NUCLEOTIDE SEQUENCE [LARGE SCALE GENOMIC DNA]</scope>
    <source>
        <strain evidence="4 5">WCA-383-APC-5B</strain>
    </source>
</reference>
<dbReference type="GO" id="GO:0016787">
    <property type="term" value="F:hydrolase activity"/>
    <property type="evidence" value="ECO:0007669"/>
    <property type="project" value="UniProtKB-KW"/>
</dbReference>
<keyword evidence="5" id="KW-1185">Reference proteome</keyword>
<evidence type="ECO:0000256" key="2">
    <source>
        <dbReference type="ARBA" id="ARBA00022801"/>
    </source>
</evidence>
<dbReference type="InterPro" id="IPR036380">
    <property type="entry name" value="Isochorismatase-like_sf"/>
</dbReference>
<dbReference type="InterPro" id="IPR050272">
    <property type="entry name" value="Isochorismatase-like_hydrls"/>
</dbReference>
<accession>A0A7X2MZI3</accession>
<name>A0A7X2MZI3_9CLOT</name>
<evidence type="ECO:0000313" key="4">
    <source>
        <dbReference type="EMBL" id="MSR91962.1"/>
    </source>
</evidence>
<protein>
    <submittedName>
        <fullName evidence="4">Cysteine hydrolase</fullName>
    </submittedName>
</protein>
<evidence type="ECO:0000259" key="3">
    <source>
        <dbReference type="Pfam" id="PF00857"/>
    </source>
</evidence>
<dbReference type="Proteomes" id="UP000460287">
    <property type="component" value="Unassembled WGS sequence"/>
</dbReference>
<dbReference type="AlphaFoldDB" id="A0A7X2MZI3"/>
<proteinExistence type="inferred from homology"/>
<evidence type="ECO:0000313" key="5">
    <source>
        <dbReference type="Proteomes" id="UP000460287"/>
    </source>
</evidence>
<dbReference type="SUPFAM" id="SSF52499">
    <property type="entry name" value="Isochorismatase-like hydrolases"/>
    <property type="match status" value="1"/>
</dbReference>
<evidence type="ECO:0000256" key="1">
    <source>
        <dbReference type="ARBA" id="ARBA00006336"/>
    </source>
</evidence>
<organism evidence="4 5">
    <name type="scientific">Inconstantimicrobium porci</name>
    <dbReference type="NCBI Taxonomy" id="2652291"/>
    <lineage>
        <taxon>Bacteria</taxon>
        <taxon>Bacillati</taxon>
        <taxon>Bacillota</taxon>
        <taxon>Clostridia</taxon>
        <taxon>Eubacteriales</taxon>
        <taxon>Clostridiaceae</taxon>
        <taxon>Inconstantimicrobium</taxon>
    </lineage>
</organism>
<dbReference type="RefSeq" id="WP_154531864.1">
    <property type="nucleotide sequence ID" value="NZ_VULX01000019.1"/>
</dbReference>
<dbReference type="EMBL" id="VULX01000019">
    <property type="protein sequence ID" value="MSR91962.1"/>
    <property type="molecule type" value="Genomic_DNA"/>
</dbReference>
<comment type="caution">
    <text evidence="4">The sequence shown here is derived from an EMBL/GenBank/DDBJ whole genome shotgun (WGS) entry which is preliminary data.</text>
</comment>
<dbReference type="Gene3D" id="3.40.50.850">
    <property type="entry name" value="Isochorismatase-like"/>
    <property type="match status" value="1"/>
</dbReference>
<gene>
    <name evidence="4" type="ORF">FYJ33_11295</name>
</gene>
<sequence length="167" mass="19110">MRALLVLGSCKGFQKESFSGLKNNILVLIKKFTQAEEPVFILKETEDQNNYLKDIEFGNYVLYRKDIDAFFLSGLEKKLRIMGIREIVLCGEELDRSILFTAISGYDRGFRVLVVKDAVSSENYEKYGMDQECVNNTIFKMLTDGDINTVNTEEILNGYNEVSIENC</sequence>
<feature type="domain" description="Isochorismatase-like" evidence="3">
    <location>
        <begin position="48"/>
        <end position="126"/>
    </location>
</feature>
<dbReference type="PANTHER" id="PTHR43540">
    <property type="entry name" value="PEROXYUREIDOACRYLATE/UREIDOACRYLATE AMIDOHYDROLASE-RELATED"/>
    <property type="match status" value="1"/>
</dbReference>
<keyword evidence="2 4" id="KW-0378">Hydrolase</keyword>
<comment type="similarity">
    <text evidence="1">Belongs to the isochorismatase family.</text>
</comment>
<dbReference type="Pfam" id="PF00857">
    <property type="entry name" value="Isochorismatase"/>
    <property type="match status" value="1"/>
</dbReference>